<dbReference type="SMART" id="SM00853">
    <property type="entry name" value="MutL_C"/>
    <property type="match status" value="1"/>
</dbReference>
<dbReference type="SUPFAM" id="SSF54211">
    <property type="entry name" value="Ribosomal protein S5 domain 2-like"/>
    <property type="match status" value="1"/>
</dbReference>
<dbReference type="SMART" id="SM01340">
    <property type="entry name" value="DNA_mis_repair"/>
    <property type="match status" value="1"/>
</dbReference>
<dbReference type="AlphaFoldDB" id="A0A4Q0MKH0"/>
<dbReference type="HAMAP" id="MF_00149">
    <property type="entry name" value="DNA_mis_repair"/>
    <property type="match status" value="1"/>
</dbReference>
<dbReference type="InterPro" id="IPR020667">
    <property type="entry name" value="DNA_mismatch_repair_MutL"/>
</dbReference>
<feature type="domain" description="DNA mismatch repair protein S5" evidence="7">
    <location>
        <begin position="211"/>
        <end position="329"/>
    </location>
</feature>
<evidence type="ECO:0000256" key="3">
    <source>
        <dbReference type="ARBA" id="ARBA00022763"/>
    </source>
</evidence>
<comment type="similarity">
    <text evidence="1 5">Belongs to the DNA mismatch repair MutL/HexB family.</text>
</comment>
<dbReference type="GO" id="GO:0140664">
    <property type="term" value="F:ATP-dependent DNA damage sensor activity"/>
    <property type="evidence" value="ECO:0007669"/>
    <property type="project" value="InterPro"/>
</dbReference>
<dbReference type="PANTHER" id="PTHR10073">
    <property type="entry name" value="DNA MISMATCH REPAIR PROTEIN MLH, PMS, MUTL"/>
    <property type="match status" value="1"/>
</dbReference>
<dbReference type="FunFam" id="3.30.565.10:FF:000003">
    <property type="entry name" value="DNA mismatch repair endonuclease MutL"/>
    <property type="match status" value="1"/>
</dbReference>
<dbReference type="InterPro" id="IPR036890">
    <property type="entry name" value="HATPase_C_sf"/>
</dbReference>
<dbReference type="PROSITE" id="PS00058">
    <property type="entry name" value="DNA_MISMATCH_REPAIR_1"/>
    <property type="match status" value="1"/>
</dbReference>
<keyword evidence="9" id="KW-1185">Reference proteome</keyword>
<dbReference type="NCBIfam" id="TIGR00585">
    <property type="entry name" value="mutl"/>
    <property type="match status" value="1"/>
</dbReference>
<proteinExistence type="inferred from homology"/>
<evidence type="ECO:0000256" key="2">
    <source>
        <dbReference type="ARBA" id="ARBA00021975"/>
    </source>
</evidence>
<keyword evidence="8" id="KW-0540">Nuclease</keyword>
<evidence type="ECO:0000259" key="6">
    <source>
        <dbReference type="SMART" id="SM00853"/>
    </source>
</evidence>
<dbReference type="Pfam" id="PF13589">
    <property type="entry name" value="HATPase_c_3"/>
    <property type="match status" value="1"/>
</dbReference>
<dbReference type="GO" id="GO:0006298">
    <property type="term" value="P:mismatch repair"/>
    <property type="evidence" value="ECO:0007669"/>
    <property type="project" value="UniProtKB-UniRule"/>
</dbReference>
<dbReference type="InterPro" id="IPR014790">
    <property type="entry name" value="MutL_C"/>
</dbReference>
<keyword evidence="8" id="KW-0378">Hydrolase</keyword>
<dbReference type="InterPro" id="IPR014721">
    <property type="entry name" value="Ribsml_uS5_D2-typ_fold_subgr"/>
</dbReference>
<dbReference type="RefSeq" id="WP_128776764.1">
    <property type="nucleotide sequence ID" value="NZ_RYFI01000005.1"/>
</dbReference>
<dbReference type="PANTHER" id="PTHR10073:SF12">
    <property type="entry name" value="DNA MISMATCH REPAIR PROTEIN MLH1"/>
    <property type="match status" value="1"/>
</dbReference>
<dbReference type="OrthoDB" id="9763467at2"/>
<dbReference type="InterPro" id="IPR014762">
    <property type="entry name" value="DNA_mismatch_repair_CS"/>
</dbReference>
<feature type="domain" description="MutL C-terminal dimerisation" evidence="6">
    <location>
        <begin position="420"/>
        <end position="564"/>
    </location>
</feature>
<name>A0A4Q0MKH0_9HYPH</name>
<dbReference type="InterPro" id="IPR037198">
    <property type="entry name" value="MutL_C_sf"/>
</dbReference>
<evidence type="ECO:0000313" key="9">
    <source>
        <dbReference type="Proteomes" id="UP000289708"/>
    </source>
</evidence>
<dbReference type="GO" id="GO:0004519">
    <property type="term" value="F:endonuclease activity"/>
    <property type="evidence" value="ECO:0007669"/>
    <property type="project" value="UniProtKB-KW"/>
</dbReference>
<reference evidence="8 9" key="1">
    <citation type="submission" date="2018-12" db="EMBL/GenBank/DDBJ databases">
        <title>bacterium Hansschlegelia zhihuaiae S113.</title>
        <authorList>
            <person name="He J."/>
        </authorList>
    </citation>
    <scope>NUCLEOTIDE SEQUENCE [LARGE SCALE GENOMIC DNA]</scope>
    <source>
        <strain evidence="8 9">S 113</strain>
    </source>
</reference>
<comment type="function">
    <text evidence="5">This protein is involved in the repair of mismatches in DNA. It is required for dam-dependent methyl-directed DNA mismatch repair. May act as a 'molecular matchmaker', a protein that promotes the formation of a stable complex between two or more DNA-binding proteins in an ATP-dependent manner without itself being part of a final effector complex.</text>
</comment>
<dbReference type="GO" id="GO:0032300">
    <property type="term" value="C:mismatch repair complex"/>
    <property type="evidence" value="ECO:0007669"/>
    <property type="project" value="InterPro"/>
</dbReference>
<dbReference type="SUPFAM" id="SSF118116">
    <property type="entry name" value="DNA mismatch repair protein MutL"/>
    <property type="match status" value="1"/>
</dbReference>
<dbReference type="Pfam" id="PF08676">
    <property type="entry name" value="MutL_C"/>
    <property type="match status" value="1"/>
</dbReference>
<evidence type="ECO:0000256" key="5">
    <source>
        <dbReference type="HAMAP-Rule" id="MF_00149"/>
    </source>
</evidence>
<dbReference type="SUPFAM" id="SSF55874">
    <property type="entry name" value="ATPase domain of HSP90 chaperone/DNA topoisomerase II/histidine kinase"/>
    <property type="match status" value="1"/>
</dbReference>
<dbReference type="InterPro" id="IPR002099">
    <property type="entry name" value="MutL/Mlh/PMS"/>
</dbReference>
<comment type="caution">
    <text evidence="8">The sequence shown here is derived from an EMBL/GenBank/DDBJ whole genome shotgun (WGS) entry which is preliminary data.</text>
</comment>
<evidence type="ECO:0000256" key="4">
    <source>
        <dbReference type="ARBA" id="ARBA00023204"/>
    </source>
</evidence>
<evidence type="ECO:0000313" key="8">
    <source>
        <dbReference type="EMBL" id="RXF74088.1"/>
    </source>
</evidence>
<dbReference type="GO" id="GO:0016887">
    <property type="term" value="F:ATP hydrolysis activity"/>
    <property type="evidence" value="ECO:0007669"/>
    <property type="project" value="InterPro"/>
</dbReference>
<dbReference type="InterPro" id="IPR042120">
    <property type="entry name" value="MutL_C_dimsub"/>
</dbReference>
<dbReference type="Gene3D" id="3.30.565.10">
    <property type="entry name" value="Histidine kinase-like ATPase, C-terminal domain"/>
    <property type="match status" value="1"/>
</dbReference>
<dbReference type="InterPro" id="IPR042121">
    <property type="entry name" value="MutL_C_regsub"/>
</dbReference>
<dbReference type="InterPro" id="IPR038973">
    <property type="entry name" value="MutL/Mlh/Pms-like"/>
</dbReference>
<dbReference type="NCBIfam" id="NF000953">
    <property type="entry name" value="PRK00095.2-4"/>
    <property type="match status" value="1"/>
</dbReference>
<dbReference type="GO" id="GO:0030983">
    <property type="term" value="F:mismatched DNA binding"/>
    <property type="evidence" value="ECO:0007669"/>
    <property type="project" value="InterPro"/>
</dbReference>
<dbReference type="Proteomes" id="UP000289708">
    <property type="component" value="Unassembled WGS sequence"/>
</dbReference>
<gene>
    <name evidence="5 8" type="primary">mutL</name>
    <name evidence="8" type="ORF">EK403_06870</name>
</gene>
<accession>A0A4Q0MKH0</accession>
<organism evidence="8 9">
    <name type="scientific">Hansschlegelia zhihuaiae</name>
    <dbReference type="NCBI Taxonomy" id="405005"/>
    <lineage>
        <taxon>Bacteria</taxon>
        <taxon>Pseudomonadati</taxon>
        <taxon>Pseudomonadota</taxon>
        <taxon>Alphaproteobacteria</taxon>
        <taxon>Hyphomicrobiales</taxon>
        <taxon>Methylopilaceae</taxon>
        <taxon>Hansschlegelia</taxon>
    </lineage>
</organism>
<keyword evidence="3 5" id="KW-0227">DNA damage</keyword>
<dbReference type="GO" id="GO:0005524">
    <property type="term" value="F:ATP binding"/>
    <property type="evidence" value="ECO:0007669"/>
    <property type="project" value="InterPro"/>
</dbReference>
<evidence type="ECO:0000256" key="1">
    <source>
        <dbReference type="ARBA" id="ARBA00006082"/>
    </source>
</evidence>
<dbReference type="Gene3D" id="3.30.230.10">
    <property type="match status" value="1"/>
</dbReference>
<dbReference type="EMBL" id="RYFI01000005">
    <property type="protein sequence ID" value="RXF74088.1"/>
    <property type="molecule type" value="Genomic_DNA"/>
</dbReference>
<protein>
    <recommendedName>
        <fullName evidence="2 5">DNA mismatch repair protein MutL</fullName>
    </recommendedName>
</protein>
<dbReference type="Pfam" id="PF01119">
    <property type="entry name" value="DNA_mis_repair"/>
    <property type="match status" value="1"/>
</dbReference>
<dbReference type="CDD" id="cd16926">
    <property type="entry name" value="HATPase_MutL-MLH-PMS-like"/>
    <property type="match status" value="1"/>
</dbReference>
<dbReference type="Gene3D" id="3.30.1370.100">
    <property type="entry name" value="MutL, C-terminal domain, regulatory subdomain"/>
    <property type="match status" value="1"/>
</dbReference>
<dbReference type="InterPro" id="IPR013507">
    <property type="entry name" value="DNA_mismatch_S5_2-like"/>
</dbReference>
<evidence type="ECO:0000259" key="7">
    <source>
        <dbReference type="SMART" id="SM01340"/>
    </source>
</evidence>
<dbReference type="Gene3D" id="3.30.1540.20">
    <property type="entry name" value="MutL, C-terminal domain, dimerisation subdomain"/>
    <property type="match status" value="1"/>
</dbReference>
<dbReference type="InterPro" id="IPR020568">
    <property type="entry name" value="Ribosomal_Su5_D2-typ_SF"/>
</dbReference>
<keyword evidence="8" id="KW-0255">Endonuclease</keyword>
<dbReference type="CDD" id="cd00782">
    <property type="entry name" value="MutL_Trans"/>
    <property type="match status" value="1"/>
</dbReference>
<keyword evidence="4 5" id="KW-0234">DNA repair</keyword>
<sequence>MPVRLLSDVVANRIAAGEVVERPASVVKELAENALDAGARRIEIVLEGGGARLIRVVDDGCGMDRDDLELAVERFATSKILSDDDLACVATMGFRGEALPSIGAIARLAIATRAVGAPHGWRLSVDGGAKGVAEPAALSQGTRIEVRDLFFATPARAKFLKSERAEAQACAEIVRRLALASPTVDWTLVVEDRTLRFPAVADEPVGRAERLAQVLGAETAGAVVAVEGARERARLSGHIGLGHLHRATAGAIYLSVNGRPVRDRLLVGALRAAYQDVMPRDRHPVAALDVRVAVGEVDVNVHPAKAEVRFRDPALIRALLVSTVRAALGEAGARPYAAGGAEIARFAARGTPFPHAAAHRPMAGHAASTRWGAAAPGRGFAEPAQAAFSADLLELPPAANVARAEGATADGVLDRPLGAAKAHLHATYVLAETRDGVVLVDAHAAHERLTYEELKRLRARSGVPRQELLVPDVVDLDPADAERVLAAADELEALGLAVEAFGPGALLVRATPAPLGPCDSAALVRDLAETLADGAAESAPFARRLDLILATMACHGSVRAGRRLKPEEMNALLRAIEAEPAASTCNHGRPTFVKLSTADLEKLFGRR</sequence>